<dbReference type="Gene3D" id="3.40.50.1820">
    <property type="entry name" value="alpha/beta hydrolase"/>
    <property type="match status" value="1"/>
</dbReference>
<feature type="domain" description="Carboxylesterase type B" evidence="4">
    <location>
        <begin position="22"/>
        <end position="262"/>
    </location>
</feature>
<dbReference type="GO" id="GO:0016787">
    <property type="term" value="F:hydrolase activity"/>
    <property type="evidence" value="ECO:0007669"/>
    <property type="project" value="UniProtKB-KW"/>
</dbReference>
<dbReference type="PANTHER" id="PTHR43142:SF5">
    <property type="entry name" value="CARBOXYLIC ESTER HYDROLASE"/>
    <property type="match status" value="1"/>
</dbReference>
<dbReference type="AlphaFoldDB" id="A0A9P8W172"/>
<dbReference type="EC" id="3.1.1.-" evidence="3"/>
<sequence length="519" mass="57719">MADVATLWHESLNATLVAAKRKHHCEFRGIKYASIPNRFEHSVLVEKRDGQTLDCTKFGPRCPQPFRDVAAFYSLPADQKMPPPIPEDEFECLNLVVSVPHAVLRNTAAKVPVLVWFHGGAHAYTMVNIEQGFTDPSDIIQHSLEMGKPIIMAHVAYRLNVLGYSVFKDKTNFGLHDQKRAVEWVIKHIGDFGGDKANITISGESSGALDVHAMIHGPAAVRGVKQAILQSGSLYLTGPVPKSSGVTVMERIASEARLSTAELQSMPVKELIAGIGKLGIKAYGLHHEEGVFELGSGEDEWSISDSPELQSVMVSDCGWESRGFEAAIMSLGLENLKHYFLSRWGDVGREIVELYGIEFSSPEVARPAISAFVNDARFALAAHKIWQLELKAGKRRCYRYVMDQYNPWNSAVRAQHAIDLLFLYGGPYDYSSDHGAVKVSLDIREKFVKFLYGDEPWAQHSAYAFGPDGEAGPVSAEELGKRRRIEKIEKLDKIGWKRFQPLLARLLSLKGTVEEAYLQ</sequence>
<evidence type="ECO:0000256" key="1">
    <source>
        <dbReference type="ARBA" id="ARBA00005964"/>
    </source>
</evidence>
<dbReference type="EMBL" id="JAGPYM010000020">
    <property type="protein sequence ID" value="KAH6884611.1"/>
    <property type="molecule type" value="Genomic_DNA"/>
</dbReference>
<dbReference type="Pfam" id="PF00135">
    <property type="entry name" value="COesterase"/>
    <property type="match status" value="1"/>
</dbReference>
<dbReference type="InterPro" id="IPR029058">
    <property type="entry name" value="AB_hydrolase_fold"/>
</dbReference>
<protein>
    <recommendedName>
        <fullName evidence="3">Carboxylic ester hydrolase</fullName>
        <ecNumber evidence="3">3.1.1.-</ecNumber>
    </recommendedName>
</protein>
<dbReference type="PANTHER" id="PTHR43142">
    <property type="entry name" value="CARBOXYLIC ESTER HYDROLASE"/>
    <property type="match status" value="1"/>
</dbReference>
<evidence type="ECO:0000256" key="3">
    <source>
        <dbReference type="RuleBase" id="RU361235"/>
    </source>
</evidence>
<keyword evidence="6" id="KW-1185">Reference proteome</keyword>
<evidence type="ECO:0000256" key="2">
    <source>
        <dbReference type="ARBA" id="ARBA00022801"/>
    </source>
</evidence>
<dbReference type="InterPro" id="IPR002018">
    <property type="entry name" value="CarbesteraseB"/>
</dbReference>
<gene>
    <name evidence="5" type="ORF">B0T10DRAFT_132862</name>
</gene>
<accession>A0A9P8W172</accession>
<evidence type="ECO:0000259" key="4">
    <source>
        <dbReference type="Pfam" id="PF00135"/>
    </source>
</evidence>
<dbReference type="InterPro" id="IPR019826">
    <property type="entry name" value="Carboxylesterase_B_AS"/>
</dbReference>
<comment type="caution">
    <text evidence="5">The sequence shown here is derived from an EMBL/GenBank/DDBJ whole genome shotgun (WGS) entry which is preliminary data.</text>
</comment>
<reference evidence="5 6" key="1">
    <citation type="journal article" date="2021" name="Nat. Commun.">
        <title>Genetic determinants of endophytism in the Arabidopsis root mycobiome.</title>
        <authorList>
            <person name="Mesny F."/>
            <person name="Miyauchi S."/>
            <person name="Thiergart T."/>
            <person name="Pickel B."/>
            <person name="Atanasova L."/>
            <person name="Karlsson M."/>
            <person name="Huettel B."/>
            <person name="Barry K.W."/>
            <person name="Haridas S."/>
            <person name="Chen C."/>
            <person name="Bauer D."/>
            <person name="Andreopoulos W."/>
            <person name="Pangilinan J."/>
            <person name="LaButti K."/>
            <person name="Riley R."/>
            <person name="Lipzen A."/>
            <person name="Clum A."/>
            <person name="Drula E."/>
            <person name="Henrissat B."/>
            <person name="Kohler A."/>
            <person name="Grigoriev I.V."/>
            <person name="Martin F.M."/>
            <person name="Hacquard S."/>
        </authorList>
    </citation>
    <scope>NUCLEOTIDE SEQUENCE [LARGE SCALE GENOMIC DNA]</scope>
    <source>
        <strain evidence="5 6">MPI-CAGE-CH-0241</strain>
    </source>
</reference>
<name>A0A9P8W172_9HYPO</name>
<dbReference type="PROSITE" id="PS00122">
    <property type="entry name" value="CARBOXYLESTERASE_B_1"/>
    <property type="match status" value="1"/>
</dbReference>
<dbReference type="OrthoDB" id="3200163at2759"/>
<comment type="similarity">
    <text evidence="1 3">Belongs to the type-B carboxylesterase/lipase family.</text>
</comment>
<dbReference type="Proteomes" id="UP000777438">
    <property type="component" value="Unassembled WGS sequence"/>
</dbReference>
<keyword evidence="2 3" id="KW-0378">Hydrolase</keyword>
<dbReference type="SUPFAM" id="SSF53474">
    <property type="entry name" value="alpha/beta-Hydrolases"/>
    <property type="match status" value="1"/>
</dbReference>
<organism evidence="5 6">
    <name type="scientific">Thelonectria olida</name>
    <dbReference type="NCBI Taxonomy" id="1576542"/>
    <lineage>
        <taxon>Eukaryota</taxon>
        <taxon>Fungi</taxon>
        <taxon>Dikarya</taxon>
        <taxon>Ascomycota</taxon>
        <taxon>Pezizomycotina</taxon>
        <taxon>Sordariomycetes</taxon>
        <taxon>Hypocreomycetidae</taxon>
        <taxon>Hypocreales</taxon>
        <taxon>Nectriaceae</taxon>
        <taxon>Thelonectria</taxon>
    </lineage>
</organism>
<evidence type="ECO:0000313" key="6">
    <source>
        <dbReference type="Proteomes" id="UP000777438"/>
    </source>
</evidence>
<proteinExistence type="inferred from homology"/>
<evidence type="ECO:0000313" key="5">
    <source>
        <dbReference type="EMBL" id="KAH6884611.1"/>
    </source>
</evidence>